<evidence type="ECO:0000259" key="2">
    <source>
        <dbReference type="Pfam" id="PF14214"/>
    </source>
</evidence>
<evidence type="ECO:0000256" key="1">
    <source>
        <dbReference type="SAM" id="MobiDB-lite"/>
    </source>
</evidence>
<feature type="region of interest" description="Disordered" evidence="1">
    <location>
        <begin position="15"/>
        <end position="70"/>
    </location>
</feature>
<dbReference type="InterPro" id="IPR025476">
    <property type="entry name" value="Helitron_helicase-like"/>
</dbReference>
<accession>A0A803NEM3</accession>
<dbReference type="PANTHER" id="PTHR45786:SF80">
    <property type="entry name" value="HELITRON HELICASE-LIKE DOMAIN-CONTAINING PROTEIN"/>
    <property type="match status" value="1"/>
</dbReference>
<dbReference type="InterPro" id="IPR027417">
    <property type="entry name" value="P-loop_NTPase"/>
</dbReference>
<dbReference type="Pfam" id="PF14214">
    <property type="entry name" value="Helitron_like_N"/>
    <property type="match status" value="1"/>
</dbReference>
<organism evidence="4 5">
    <name type="scientific">Chenopodium quinoa</name>
    <name type="common">Quinoa</name>
    <dbReference type="NCBI Taxonomy" id="63459"/>
    <lineage>
        <taxon>Eukaryota</taxon>
        <taxon>Viridiplantae</taxon>
        <taxon>Streptophyta</taxon>
        <taxon>Embryophyta</taxon>
        <taxon>Tracheophyta</taxon>
        <taxon>Spermatophyta</taxon>
        <taxon>Magnoliopsida</taxon>
        <taxon>eudicotyledons</taxon>
        <taxon>Gunneridae</taxon>
        <taxon>Pentapetalae</taxon>
        <taxon>Caryophyllales</taxon>
        <taxon>Chenopodiaceae</taxon>
        <taxon>Chenopodioideae</taxon>
        <taxon>Atripliceae</taxon>
        <taxon>Chenopodium</taxon>
    </lineage>
</organism>
<sequence length="615" mass="69607">MTPEQLEQEAIARNTRRRTTYNLRRNSRQQAGSSTYNLRRNARQQTGSSTLSDITNQDITTGNYTTSNRASSCTRELSNTMFIAFLTLFLRITLPTLPVPEDLRSLYNDQTPIGLHFKRDIRKINHLFALTSMGVHLVESLANAQHGVYTFRAQGSIYHKKGGLLPSTSESQPRFLQLYIYDTEHEVENRLAENSTLRQDIVERVKAILDQCNPFVHNLRSLAQQENVQDCALRINEQPSDRPQYCLPTASQVAAMIVGGEEVANLNPRDILVQSTSGQLMTVLDTAGYYDPLQYPLLFPYGSYGWSINSLDNNGRTIPCRAFYAYIIQVRQCVISIILMAGRLFQQFIVDMFVKIEANKLRWIQDNQNTIRAELYQGLQDCLDVGELNPAFLLRVGDGCEPIVDEHMIKLPSSICVGNGDQISIDNLIHQIFPNLTEHVGDVSYMVQRAIITPTNDEVDMLNEKILKEFAGEEKNFYSFDSVPEDRQNLYPQEFLNSLSFGGLPPHILKLKFGSPIMLLRNIDTSSGLCNGTRLICSWLRDHVIEAEILTGSHKGTQVFIPCMTLKTAEDVKLPFEMIRKTISCEIVFCFDHKQIARATIPHVGSKLSVTKVNN</sequence>
<proteinExistence type="predicted"/>
<dbReference type="Gramene" id="AUR62044577-RA">
    <property type="protein sequence ID" value="AUR62044577-RA:cds"/>
    <property type="gene ID" value="AUR62044577"/>
</dbReference>
<protein>
    <recommendedName>
        <fullName evidence="6">ATP-dependent DNA helicase</fullName>
    </recommendedName>
</protein>
<reference evidence="4" key="2">
    <citation type="submission" date="2021-03" db="UniProtKB">
        <authorList>
            <consortium name="EnsemblPlants"/>
        </authorList>
    </citation>
    <scope>IDENTIFICATION</scope>
</reference>
<feature type="compositionally biased region" description="Polar residues" evidence="1">
    <location>
        <begin position="29"/>
        <end position="70"/>
    </location>
</feature>
<name>A0A803NEM3_CHEQI</name>
<feature type="domain" description="DNA helicase Pif1-like 2B" evidence="3">
    <location>
        <begin position="494"/>
        <end position="536"/>
    </location>
</feature>
<dbReference type="PANTHER" id="PTHR45786">
    <property type="entry name" value="DNA BINDING PROTEIN-LIKE"/>
    <property type="match status" value="1"/>
</dbReference>
<feature type="domain" description="Helitron helicase-like" evidence="2">
    <location>
        <begin position="323"/>
        <end position="390"/>
    </location>
</feature>
<dbReference type="Pfam" id="PF21530">
    <property type="entry name" value="Pif1_2B_dom"/>
    <property type="match status" value="1"/>
</dbReference>
<evidence type="ECO:0000313" key="4">
    <source>
        <dbReference type="EnsemblPlants" id="AUR62044577-RA:cds"/>
    </source>
</evidence>
<evidence type="ECO:0008006" key="6">
    <source>
        <dbReference type="Google" id="ProtNLM"/>
    </source>
</evidence>
<dbReference type="SUPFAM" id="SSF52540">
    <property type="entry name" value="P-loop containing nucleoside triphosphate hydrolases"/>
    <property type="match status" value="1"/>
</dbReference>
<dbReference type="AlphaFoldDB" id="A0A803NEM3"/>
<evidence type="ECO:0000313" key="5">
    <source>
        <dbReference type="Proteomes" id="UP000596660"/>
    </source>
</evidence>
<dbReference type="Proteomes" id="UP000596660">
    <property type="component" value="Unplaced"/>
</dbReference>
<reference evidence="4" key="1">
    <citation type="journal article" date="2017" name="Nature">
        <title>The genome of Chenopodium quinoa.</title>
        <authorList>
            <person name="Jarvis D.E."/>
            <person name="Ho Y.S."/>
            <person name="Lightfoot D.J."/>
            <person name="Schmoeckel S.M."/>
            <person name="Li B."/>
            <person name="Borm T.J.A."/>
            <person name="Ohyanagi H."/>
            <person name="Mineta K."/>
            <person name="Michell C.T."/>
            <person name="Saber N."/>
            <person name="Kharbatia N.M."/>
            <person name="Rupper R.R."/>
            <person name="Sharp A.R."/>
            <person name="Dally N."/>
            <person name="Boughton B.A."/>
            <person name="Woo Y.H."/>
            <person name="Gao G."/>
            <person name="Schijlen E.G.W.M."/>
            <person name="Guo X."/>
            <person name="Momin A.A."/>
            <person name="Negrao S."/>
            <person name="Al-Babili S."/>
            <person name="Gehring C."/>
            <person name="Roessner U."/>
            <person name="Jung C."/>
            <person name="Murphy K."/>
            <person name="Arold S.T."/>
            <person name="Gojobori T."/>
            <person name="van der Linden C.G."/>
            <person name="van Loo E.N."/>
            <person name="Jellen E.N."/>
            <person name="Maughan P.J."/>
            <person name="Tester M."/>
        </authorList>
    </citation>
    <scope>NUCLEOTIDE SEQUENCE [LARGE SCALE GENOMIC DNA]</scope>
    <source>
        <strain evidence="4">cv. PI 614886</strain>
    </source>
</reference>
<evidence type="ECO:0000259" key="3">
    <source>
        <dbReference type="Pfam" id="PF21530"/>
    </source>
</evidence>
<dbReference type="InterPro" id="IPR049163">
    <property type="entry name" value="Pif1-like_2B_dom"/>
</dbReference>
<keyword evidence="5" id="KW-1185">Reference proteome</keyword>
<dbReference type="EnsemblPlants" id="AUR62044577-RA">
    <property type="protein sequence ID" value="AUR62044577-RA:cds"/>
    <property type="gene ID" value="AUR62044577"/>
</dbReference>